<evidence type="ECO:0000313" key="7">
    <source>
        <dbReference type="Proteomes" id="UP000184171"/>
    </source>
</evidence>
<evidence type="ECO:0000256" key="4">
    <source>
        <dbReference type="ARBA" id="ARBA00023136"/>
    </source>
</evidence>
<keyword evidence="7" id="KW-1185">Reference proteome</keyword>
<dbReference type="InterPro" id="IPR006214">
    <property type="entry name" value="Bax_inhibitor_1-related"/>
</dbReference>
<dbReference type="OrthoDB" id="9793828at2"/>
<protein>
    <submittedName>
        <fullName evidence="6">Integral membrane protein, interacts with FtsH</fullName>
    </submittedName>
</protein>
<dbReference type="STRING" id="1122189.SAMN02745165_02416"/>
<dbReference type="EMBL" id="FQZT01000008">
    <property type="protein sequence ID" value="SHJ45050.1"/>
    <property type="molecule type" value="Genomic_DNA"/>
</dbReference>
<accession>A0A1M6JEI1</accession>
<feature type="transmembrane region" description="Helical" evidence="5">
    <location>
        <begin position="163"/>
        <end position="181"/>
    </location>
</feature>
<evidence type="ECO:0000256" key="2">
    <source>
        <dbReference type="ARBA" id="ARBA00022692"/>
    </source>
</evidence>
<feature type="transmembrane region" description="Helical" evidence="5">
    <location>
        <begin position="106"/>
        <end position="128"/>
    </location>
</feature>
<keyword evidence="4 5" id="KW-0472">Membrane</keyword>
<organism evidence="6 7">
    <name type="scientific">Malonomonas rubra DSM 5091</name>
    <dbReference type="NCBI Taxonomy" id="1122189"/>
    <lineage>
        <taxon>Bacteria</taxon>
        <taxon>Pseudomonadati</taxon>
        <taxon>Thermodesulfobacteriota</taxon>
        <taxon>Desulfuromonadia</taxon>
        <taxon>Desulfuromonadales</taxon>
        <taxon>Geopsychrobacteraceae</taxon>
        <taxon>Malonomonas</taxon>
    </lineage>
</organism>
<keyword evidence="2 5" id="KW-0812">Transmembrane</keyword>
<feature type="transmembrane region" description="Helical" evidence="5">
    <location>
        <begin position="134"/>
        <end position="156"/>
    </location>
</feature>
<proteinExistence type="predicted"/>
<name>A0A1M6JEI1_MALRU</name>
<dbReference type="Proteomes" id="UP000184171">
    <property type="component" value="Unassembled WGS sequence"/>
</dbReference>
<evidence type="ECO:0000256" key="3">
    <source>
        <dbReference type="ARBA" id="ARBA00022989"/>
    </source>
</evidence>
<dbReference type="RefSeq" id="WP_072908991.1">
    <property type="nucleotide sequence ID" value="NZ_FQZT01000008.1"/>
</dbReference>
<gene>
    <name evidence="6" type="ORF">SAMN02745165_02416</name>
</gene>
<dbReference type="GO" id="GO:0016020">
    <property type="term" value="C:membrane"/>
    <property type="evidence" value="ECO:0007669"/>
    <property type="project" value="UniProtKB-SubCell"/>
</dbReference>
<evidence type="ECO:0000256" key="1">
    <source>
        <dbReference type="ARBA" id="ARBA00004141"/>
    </source>
</evidence>
<feature type="transmembrane region" description="Helical" evidence="5">
    <location>
        <begin position="20"/>
        <end position="39"/>
    </location>
</feature>
<comment type="subcellular location">
    <subcellularLocation>
        <location evidence="1">Membrane</location>
        <topology evidence="1">Multi-pass membrane protein</topology>
    </subcellularLocation>
</comment>
<feature type="transmembrane region" description="Helical" evidence="5">
    <location>
        <begin position="78"/>
        <end position="99"/>
    </location>
</feature>
<keyword evidence="3 5" id="KW-1133">Transmembrane helix</keyword>
<evidence type="ECO:0000313" key="6">
    <source>
        <dbReference type="EMBL" id="SHJ45050.1"/>
    </source>
</evidence>
<dbReference type="AlphaFoldDB" id="A0A1M6JEI1"/>
<dbReference type="Pfam" id="PF01027">
    <property type="entry name" value="Bax1-I"/>
    <property type="match status" value="1"/>
</dbReference>
<reference evidence="6 7" key="1">
    <citation type="submission" date="2016-11" db="EMBL/GenBank/DDBJ databases">
        <authorList>
            <person name="Jaros S."/>
            <person name="Januszkiewicz K."/>
            <person name="Wedrychowicz H."/>
        </authorList>
    </citation>
    <scope>NUCLEOTIDE SEQUENCE [LARGE SCALE GENOMIC DNA]</scope>
    <source>
        <strain evidence="6 7">DSM 5091</strain>
    </source>
</reference>
<evidence type="ECO:0000256" key="5">
    <source>
        <dbReference type="SAM" id="Phobius"/>
    </source>
</evidence>
<feature type="transmembrane region" description="Helical" evidence="5">
    <location>
        <begin position="51"/>
        <end position="72"/>
    </location>
</feature>
<sequence>METNVFERTHTTATEISAHLYNAIIGITLLVGFAINYAMVKYIPVEAILSINTWVFFIGYFVCCMAGVALFSRSDNPAVSFLGYLLVVTPFGLVINLVVSRYNPAIVIDAIQATALITTIMMILGTMYPAFFRGIARGLFVALLCTIVVELVAIFIFKTHHTIIDWIVVLIFSGYIGVDWGRANSIPRTVDNAIDSAAALYMDIINLFLRLVRILGRR</sequence>